<organism evidence="2 3">
    <name type="scientific">Moniliophthora roreri</name>
    <name type="common">Frosty pod rot fungus</name>
    <name type="synonym">Monilia roreri</name>
    <dbReference type="NCBI Taxonomy" id="221103"/>
    <lineage>
        <taxon>Eukaryota</taxon>
        <taxon>Fungi</taxon>
        <taxon>Dikarya</taxon>
        <taxon>Basidiomycota</taxon>
        <taxon>Agaricomycotina</taxon>
        <taxon>Agaricomycetes</taxon>
        <taxon>Agaricomycetidae</taxon>
        <taxon>Agaricales</taxon>
        <taxon>Marasmiineae</taxon>
        <taxon>Marasmiaceae</taxon>
        <taxon>Moniliophthora</taxon>
    </lineage>
</organism>
<evidence type="ECO:0000313" key="3">
    <source>
        <dbReference type="Proteomes" id="UP000054988"/>
    </source>
</evidence>
<reference evidence="2 3" key="1">
    <citation type="submission" date="2015-12" db="EMBL/GenBank/DDBJ databases">
        <title>Draft genome sequence of Moniliophthora roreri, the causal agent of frosty pod rot of cacao.</title>
        <authorList>
            <person name="Aime M.C."/>
            <person name="Diaz-Valderrama J.R."/>
            <person name="Kijpornyongpan T."/>
            <person name="Phillips-Mora W."/>
        </authorList>
    </citation>
    <scope>NUCLEOTIDE SEQUENCE [LARGE SCALE GENOMIC DNA]</scope>
    <source>
        <strain evidence="2 3">MCA 2952</strain>
    </source>
</reference>
<feature type="compositionally biased region" description="Acidic residues" evidence="1">
    <location>
        <begin position="67"/>
        <end position="83"/>
    </location>
</feature>
<sequence>MSLLLSISYTNLTVPQFPADGKPYPLTPACSTGYLLEATFIQREVEDAIPKATLRQLRRSPTPPIEEPYEEDEAEGRDDEGEGTDTQRTRRPSNASTMSSVSIKSLKQLLTKQNEAPRSTSNWKDPQPFEVLRAVERKDITFLMEIRDRAFHLLLRKCGDATPLLHAMRIGQSHRDVAIVLLGANLKLAIDFGLAKSQSDLTASFMQTLIMSQGDKWIHNRITDVSLALKAGTEGKPVHLAENAVRKFATRELGKAELIASLEDYVANATVDLLMMAAWSSVLAAVDDGEPIPTSYFARDDRVYKVFAERLDKHENTIRRTASKRLKWQLRVLRAVIEGRNNTYRGVCLQRRVELLAGELDTGEGV</sequence>
<evidence type="ECO:0000313" key="2">
    <source>
        <dbReference type="EMBL" id="KTB34031.1"/>
    </source>
</evidence>
<name>A0A0W0FCF8_MONRR</name>
<dbReference type="EMBL" id="LATX01002123">
    <property type="protein sequence ID" value="KTB34031.1"/>
    <property type="molecule type" value="Genomic_DNA"/>
</dbReference>
<protein>
    <submittedName>
        <fullName evidence="2">Uncharacterized protein</fullName>
    </submittedName>
</protein>
<feature type="compositionally biased region" description="Polar residues" evidence="1">
    <location>
        <begin position="92"/>
        <end position="101"/>
    </location>
</feature>
<dbReference type="AlphaFoldDB" id="A0A0W0FCF8"/>
<comment type="caution">
    <text evidence="2">The sequence shown here is derived from an EMBL/GenBank/DDBJ whole genome shotgun (WGS) entry which is preliminary data.</text>
</comment>
<feature type="region of interest" description="Disordered" evidence="1">
    <location>
        <begin position="52"/>
        <end position="101"/>
    </location>
</feature>
<proteinExistence type="predicted"/>
<dbReference type="Proteomes" id="UP000054988">
    <property type="component" value="Unassembled WGS sequence"/>
</dbReference>
<gene>
    <name evidence="2" type="ORF">WG66_13457</name>
</gene>
<accession>A0A0W0FCF8</accession>
<evidence type="ECO:0000256" key="1">
    <source>
        <dbReference type="SAM" id="MobiDB-lite"/>
    </source>
</evidence>